<comment type="caution">
    <text evidence="2">The sequence shown here is derived from an EMBL/GenBank/DDBJ whole genome shotgun (WGS) entry which is preliminary data.</text>
</comment>
<dbReference type="STRING" id="1423813.FC26_GL001599"/>
<dbReference type="RefSeq" id="WP_057778750.1">
    <property type="nucleotide sequence ID" value="NZ_AYYY01000025.1"/>
</dbReference>
<dbReference type="Proteomes" id="UP000051733">
    <property type="component" value="Unassembled WGS sequence"/>
</dbReference>
<dbReference type="Pfam" id="PF03551">
    <property type="entry name" value="PadR"/>
    <property type="match status" value="1"/>
</dbReference>
<dbReference type="AlphaFoldDB" id="A0A0R2A7P5"/>
<dbReference type="PATRIC" id="fig|1423813.3.peg.1626"/>
<dbReference type="EMBL" id="AYYY01000025">
    <property type="protein sequence ID" value="KRM61524.1"/>
    <property type="molecule type" value="Genomic_DNA"/>
</dbReference>
<accession>A0A0R2A7P5</accession>
<name>A0A0R2A7P5_9LACO</name>
<reference evidence="2 3" key="1">
    <citation type="journal article" date="2015" name="Genome Announc.">
        <title>Expanding the biotechnology potential of lactobacilli through comparative genomics of 213 strains and associated genera.</title>
        <authorList>
            <person name="Sun Z."/>
            <person name="Harris H.M."/>
            <person name="McCann A."/>
            <person name="Guo C."/>
            <person name="Argimon S."/>
            <person name="Zhang W."/>
            <person name="Yang X."/>
            <person name="Jeffery I.B."/>
            <person name="Cooney J.C."/>
            <person name="Kagawa T.F."/>
            <person name="Liu W."/>
            <person name="Song Y."/>
            <person name="Salvetti E."/>
            <person name="Wrobel A."/>
            <person name="Rasinkangas P."/>
            <person name="Parkhill J."/>
            <person name="Rea M.C."/>
            <person name="O'Sullivan O."/>
            <person name="Ritari J."/>
            <person name="Douillard F.P."/>
            <person name="Paul Ross R."/>
            <person name="Yang R."/>
            <person name="Briner A.E."/>
            <person name="Felis G.E."/>
            <person name="de Vos W.M."/>
            <person name="Barrangou R."/>
            <person name="Klaenhammer T.R."/>
            <person name="Caufield P.W."/>
            <person name="Cui Y."/>
            <person name="Zhang H."/>
            <person name="O'Toole P.W."/>
        </authorList>
    </citation>
    <scope>NUCLEOTIDE SEQUENCE [LARGE SCALE GENOMIC DNA]</scope>
    <source>
        <strain evidence="2 3">DSM 20634</strain>
    </source>
</reference>
<gene>
    <name evidence="2" type="ORF">FC26_GL001599</name>
</gene>
<feature type="domain" description="Transcription regulator PadR N-terminal" evidence="1">
    <location>
        <begin position="6"/>
        <end position="77"/>
    </location>
</feature>
<dbReference type="PANTHER" id="PTHR33169">
    <property type="entry name" value="PADR-FAMILY TRANSCRIPTIONAL REGULATOR"/>
    <property type="match status" value="1"/>
</dbReference>
<proteinExistence type="predicted"/>
<evidence type="ECO:0000313" key="3">
    <source>
        <dbReference type="Proteomes" id="UP000051733"/>
    </source>
</evidence>
<protein>
    <submittedName>
        <fullName evidence="2">Transcriptional regulator</fullName>
    </submittedName>
</protein>
<evidence type="ECO:0000259" key="1">
    <source>
        <dbReference type="Pfam" id="PF03551"/>
    </source>
</evidence>
<sequence>MYELLILGSLASHDMSGYKLRIILQNMMIPRHKVSNSAIYPVLKKLNESGKIELYDLTNSARDEKMAHLTAKGQARLVELMAEPIPINSKLEAVYRCKFRALPAVNVVKQTEILSDYAALVKEDLSCYESVKQHLIDHLKRPHNDYLQWGIKNLELNIMICQTKLDWVENELTELQTH</sequence>
<dbReference type="InterPro" id="IPR005149">
    <property type="entry name" value="Tscrpt_reg_PadR_N"/>
</dbReference>
<organism evidence="2 3">
    <name type="scientific">Paucilactobacillus vaccinostercus DSM 20634</name>
    <dbReference type="NCBI Taxonomy" id="1423813"/>
    <lineage>
        <taxon>Bacteria</taxon>
        <taxon>Bacillati</taxon>
        <taxon>Bacillota</taxon>
        <taxon>Bacilli</taxon>
        <taxon>Lactobacillales</taxon>
        <taxon>Lactobacillaceae</taxon>
        <taxon>Paucilactobacillus</taxon>
    </lineage>
</organism>
<dbReference type="InterPro" id="IPR036390">
    <property type="entry name" value="WH_DNA-bd_sf"/>
</dbReference>
<keyword evidence="3" id="KW-1185">Reference proteome</keyword>
<dbReference type="PANTHER" id="PTHR33169:SF26">
    <property type="entry name" value="CONSERVED PROTEIN"/>
    <property type="match status" value="1"/>
</dbReference>
<dbReference type="OrthoDB" id="2374094at2"/>
<dbReference type="Gene3D" id="1.10.10.10">
    <property type="entry name" value="Winged helix-like DNA-binding domain superfamily/Winged helix DNA-binding domain"/>
    <property type="match status" value="1"/>
</dbReference>
<evidence type="ECO:0000313" key="2">
    <source>
        <dbReference type="EMBL" id="KRM61524.1"/>
    </source>
</evidence>
<dbReference type="SUPFAM" id="SSF46785">
    <property type="entry name" value="Winged helix' DNA-binding domain"/>
    <property type="match status" value="1"/>
</dbReference>
<dbReference type="InterPro" id="IPR036388">
    <property type="entry name" value="WH-like_DNA-bd_sf"/>
</dbReference>
<dbReference type="InterPro" id="IPR052509">
    <property type="entry name" value="Metal_resp_DNA-bind_regulator"/>
</dbReference>